<comment type="caution">
    <text evidence="1">The sequence shown here is derived from an EMBL/GenBank/DDBJ whole genome shotgun (WGS) entry which is preliminary data.</text>
</comment>
<proteinExistence type="predicted"/>
<dbReference type="AlphaFoldDB" id="A0A3M6UZV4"/>
<gene>
    <name evidence="1" type="ORF">pdam_00014472</name>
</gene>
<evidence type="ECO:0000313" key="1">
    <source>
        <dbReference type="EMBL" id="RMX58838.1"/>
    </source>
</evidence>
<keyword evidence="2" id="KW-1185">Reference proteome</keyword>
<dbReference type="OrthoDB" id="6124771at2759"/>
<protein>
    <submittedName>
        <fullName evidence="1">Uncharacterized protein</fullName>
    </submittedName>
</protein>
<dbReference type="Proteomes" id="UP000275408">
    <property type="component" value="Unassembled WGS sequence"/>
</dbReference>
<accession>A0A3M6UZV4</accession>
<name>A0A3M6UZV4_POCDA</name>
<sequence>MSSQDEVNKITLLSYMRTRQELQSPFMSAESPVRRVGLSLVLLDIKTFPCPYTKMRLEIGDTEKVAKSLTEETRAWGNFTFLSVQHTTHYFNTML</sequence>
<dbReference type="EMBL" id="RCHS01000439">
    <property type="protein sequence ID" value="RMX58838.1"/>
    <property type="molecule type" value="Genomic_DNA"/>
</dbReference>
<organism evidence="1 2">
    <name type="scientific">Pocillopora damicornis</name>
    <name type="common">Cauliflower coral</name>
    <name type="synonym">Millepora damicornis</name>
    <dbReference type="NCBI Taxonomy" id="46731"/>
    <lineage>
        <taxon>Eukaryota</taxon>
        <taxon>Metazoa</taxon>
        <taxon>Cnidaria</taxon>
        <taxon>Anthozoa</taxon>
        <taxon>Hexacorallia</taxon>
        <taxon>Scleractinia</taxon>
        <taxon>Astrocoeniina</taxon>
        <taxon>Pocilloporidae</taxon>
        <taxon>Pocillopora</taxon>
    </lineage>
</organism>
<evidence type="ECO:0000313" key="2">
    <source>
        <dbReference type="Proteomes" id="UP000275408"/>
    </source>
</evidence>
<reference evidence="1 2" key="1">
    <citation type="journal article" date="2018" name="Sci. Rep.">
        <title>Comparative analysis of the Pocillopora damicornis genome highlights role of immune system in coral evolution.</title>
        <authorList>
            <person name="Cunning R."/>
            <person name="Bay R.A."/>
            <person name="Gillette P."/>
            <person name="Baker A.C."/>
            <person name="Traylor-Knowles N."/>
        </authorList>
    </citation>
    <scope>NUCLEOTIDE SEQUENCE [LARGE SCALE GENOMIC DNA]</scope>
    <source>
        <strain evidence="1">RSMAS</strain>
        <tissue evidence="1">Whole animal</tissue>
    </source>
</reference>